<evidence type="ECO:0000313" key="2">
    <source>
        <dbReference type="EMBL" id="EON70096.1"/>
    </source>
</evidence>
<proteinExistence type="predicted"/>
<dbReference type="Proteomes" id="UP000016924">
    <property type="component" value="Unassembled WGS sequence"/>
</dbReference>
<accession>R7Z853</accession>
<evidence type="ECO:0000256" key="1">
    <source>
        <dbReference type="SAM" id="MobiDB-lite"/>
    </source>
</evidence>
<gene>
    <name evidence="2" type="ORF">W97_09362</name>
</gene>
<dbReference type="GeneID" id="19906673"/>
<keyword evidence="3" id="KW-1185">Reference proteome</keyword>
<sequence>AMMVHEKAADGLEVSTGEVYPKKAELPGLTDHVSPVELMTTEPKTELEAPSYGPTAPTSPAELGDTRVRGADGNAPLSPQYGLEKDVRSAPSKSPGEPFSAAPMTQAPEPADSSIALDAAASSAPNPPATTAGDIKSRSS</sequence>
<feature type="compositionally biased region" description="Low complexity" evidence="1">
    <location>
        <begin position="110"/>
        <end position="132"/>
    </location>
</feature>
<dbReference type="AlphaFoldDB" id="R7Z853"/>
<dbReference type="HOGENOM" id="CLU_1839861_0_0_1"/>
<organism evidence="2 3">
    <name type="scientific">Coniosporium apollinis (strain CBS 100218)</name>
    <name type="common">Rock-inhabiting black yeast</name>
    <dbReference type="NCBI Taxonomy" id="1168221"/>
    <lineage>
        <taxon>Eukaryota</taxon>
        <taxon>Fungi</taxon>
        <taxon>Dikarya</taxon>
        <taxon>Ascomycota</taxon>
        <taxon>Pezizomycotina</taxon>
        <taxon>Dothideomycetes</taxon>
        <taxon>Dothideomycetes incertae sedis</taxon>
        <taxon>Coniosporium</taxon>
    </lineage>
</organism>
<evidence type="ECO:0000313" key="3">
    <source>
        <dbReference type="Proteomes" id="UP000016924"/>
    </source>
</evidence>
<feature type="non-terminal residue" evidence="2">
    <location>
        <position position="1"/>
    </location>
</feature>
<feature type="region of interest" description="Disordered" evidence="1">
    <location>
        <begin position="42"/>
        <end position="140"/>
    </location>
</feature>
<dbReference type="EMBL" id="JH767689">
    <property type="protein sequence ID" value="EON70096.1"/>
    <property type="molecule type" value="Genomic_DNA"/>
</dbReference>
<name>R7Z853_CONA1</name>
<reference evidence="3" key="1">
    <citation type="submission" date="2012-06" db="EMBL/GenBank/DDBJ databases">
        <title>The genome sequence of Coniosporium apollinis CBS 100218.</title>
        <authorList>
            <consortium name="The Broad Institute Genome Sequencing Platform"/>
            <person name="Cuomo C."/>
            <person name="Gorbushina A."/>
            <person name="Noack S."/>
            <person name="Walker B."/>
            <person name="Young S.K."/>
            <person name="Zeng Q."/>
            <person name="Gargeya S."/>
            <person name="Fitzgerald M."/>
            <person name="Haas B."/>
            <person name="Abouelleil A."/>
            <person name="Alvarado L."/>
            <person name="Arachchi H.M."/>
            <person name="Berlin A.M."/>
            <person name="Chapman S.B."/>
            <person name="Goldberg J."/>
            <person name="Griggs A."/>
            <person name="Gujja S."/>
            <person name="Hansen M."/>
            <person name="Howarth C."/>
            <person name="Imamovic A."/>
            <person name="Larimer J."/>
            <person name="McCowan C."/>
            <person name="Montmayeur A."/>
            <person name="Murphy C."/>
            <person name="Neiman D."/>
            <person name="Pearson M."/>
            <person name="Priest M."/>
            <person name="Roberts A."/>
            <person name="Saif S."/>
            <person name="Shea T."/>
            <person name="Sisk P."/>
            <person name="Sykes S."/>
            <person name="Wortman J."/>
            <person name="Nusbaum C."/>
            <person name="Birren B."/>
        </authorList>
    </citation>
    <scope>NUCLEOTIDE SEQUENCE [LARGE SCALE GENOMIC DNA]</scope>
    <source>
        <strain evidence="3">CBS 100218</strain>
    </source>
</reference>
<dbReference type="RefSeq" id="XP_007785413.1">
    <property type="nucleotide sequence ID" value="XM_007787223.1"/>
</dbReference>
<protein>
    <submittedName>
        <fullName evidence="2">Uncharacterized protein</fullName>
    </submittedName>
</protein>